<proteinExistence type="predicted"/>
<dbReference type="Proteomes" id="UP000326532">
    <property type="component" value="Unassembled WGS sequence"/>
</dbReference>
<accession>A0A5N6DI38</accession>
<keyword evidence="1" id="KW-1133">Transmembrane helix</keyword>
<name>A0A5N6DI38_ASPPA</name>
<evidence type="ECO:0000256" key="1">
    <source>
        <dbReference type="SAM" id="Phobius"/>
    </source>
</evidence>
<sequence length="108" mass="11747">MVEASIDLIIRYRKLIRISEHKSGVASFSPKSAQSSIFHSLSLPVGEPDLSLPLRNLNMPSRSKLVKLVTGTVVTGGSSIALLVSYITANIQFEPLSATDPIFRSKHL</sequence>
<dbReference type="VEuPathDB" id="FungiDB:BDV34DRAFT_198516"/>
<organism evidence="2 3">
    <name type="scientific">Aspergillus parasiticus</name>
    <dbReference type="NCBI Taxonomy" id="5067"/>
    <lineage>
        <taxon>Eukaryota</taxon>
        <taxon>Fungi</taxon>
        <taxon>Dikarya</taxon>
        <taxon>Ascomycota</taxon>
        <taxon>Pezizomycotina</taxon>
        <taxon>Eurotiomycetes</taxon>
        <taxon>Eurotiomycetidae</taxon>
        <taxon>Eurotiales</taxon>
        <taxon>Aspergillaceae</taxon>
        <taxon>Aspergillus</taxon>
        <taxon>Aspergillus subgen. Circumdati</taxon>
    </lineage>
</organism>
<keyword evidence="1" id="KW-0472">Membrane</keyword>
<protein>
    <submittedName>
        <fullName evidence="2">Uncharacterized protein</fullName>
    </submittedName>
</protein>
<dbReference type="AlphaFoldDB" id="A0A5N6DI38"/>
<evidence type="ECO:0000313" key="2">
    <source>
        <dbReference type="EMBL" id="KAB8203800.1"/>
    </source>
</evidence>
<reference evidence="2 3" key="1">
    <citation type="submission" date="2019-04" db="EMBL/GenBank/DDBJ databases">
        <title>Fungal friends and foes A comparative genomics study of 23 Aspergillus species from section Flavi.</title>
        <authorList>
            <consortium name="DOE Joint Genome Institute"/>
            <person name="Kjaerbolling I."/>
            <person name="Vesth T.C."/>
            <person name="Frisvad J.C."/>
            <person name="Nybo J.L."/>
            <person name="Theobald S."/>
            <person name="Kildgaard S."/>
            <person name="Petersen T.I."/>
            <person name="Kuo A."/>
            <person name="Sato A."/>
            <person name="Lyhne E.K."/>
            <person name="Kogle M.E."/>
            <person name="Wiebenga A."/>
            <person name="Kun R.S."/>
            <person name="Lubbers R.J."/>
            <person name="Makela M.R."/>
            <person name="Barry K."/>
            <person name="Chovatia M."/>
            <person name="Clum A."/>
            <person name="Daum C."/>
            <person name="Haridas S."/>
            <person name="He G."/>
            <person name="LaButti K."/>
            <person name="Lipzen A."/>
            <person name="Mondo S."/>
            <person name="Pangilinan J."/>
            <person name="Riley R."/>
            <person name="Salamov A."/>
            <person name="Simmons B.A."/>
            <person name="Magnuson J.K."/>
            <person name="Henrissat B."/>
            <person name="Mortensen U.H."/>
            <person name="Larsen T.O."/>
            <person name="De vries R.P."/>
            <person name="Grigoriev I.V."/>
            <person name="Machida M."/>
            <person name="Baker S.E."/>
            <person name="Andersen M.R."/>
        </authorList>
    </citation>
    <scope>NUCLEOTIDE SEQUENCE [LARGE SCALE GENOMIC DNA]</scope>
    <source>
        <strain evidence="2 3">CBS 117618</strain>
    </source>
</reference>
<gene>
    <name evidence="2" type="ORF">BDV34DRAFT_198516</name>
</gene>
<keyword evidence="3" id="KW-1185">Reference proteome</keyword>
<evidence type="ECO:0000313" key="3">
    <source>
        <dbReference type="Proteomes" id="UP000326532"/>
    </source>
</evidence>
<dbReference type="EMBL" id="ML734987">
    <property type="protein sequence ID" value="KAB8203800.1"/>
    <property type="molecule type" value="Genomic_DNA"/>
</dbReference>
<keyword evidence="1" id="KW-0812">Transmembrane</keyword>
<feature type="transmembrane region" description="Helical" evidence="1">
    <location>
        <begin position="65"/>
        <end position="87"/>
    </location>
</feature>